<feature type="compositionally biased region" description="Basic and acidic residues" evidence="8">
    <location>
        <begin position="8"/>
        <end position="23"/>
    </location>
</feature>
<feature type="region of interest" description="Disordered" evidence="8">
    <location>
        <begin position="417"/>
        <end position="480"/>
    </location>
</feature>
<accession>A0A9W8HDD9</accession>
<keyword evidence="7" id="KW-0863">Zinc-finger</keyword>
<evidence type="ECO:0000256" key="7">
    <source>
        <dbReference type="PROSITE-ProRule" id="PRU00047"/>
    </source>
</evidence>
<feature type="region of interest" description="Disordered" evidence="8">
    <location>
        <begin position="127"/>
        <end position="161"/>
    </location>
</feature>
<dbReference type="Pfam" id="PF07767">
    <property type="entry name" value="Nop53"/>
    <property type="match status" value="1"/>
</dbReference>
<dbReference type="InterPro" id="IPR036875">
    <property type="entry name" value="Znf_CCHC_sf"/>
</dbReference>
<feature type="region of interest" description="Disordered" evidence="8">
    <location>
        <begin position="35"/>
        <end position="77"/>
    </location>
</feature>
<feature type="region of interest" description="Disordered" evidence="8">
    <location>
        <begin position="242"/>
        <end position="304"/>
    </location>
</feature>
<keyword evidence="6" id="KW-0539">Nucleus</keyword>
<dbReference type="PANTHER" id="PTHR14211">
    <property type="entry name" value="GLIOMA SUPPRESSOR CANDIDATE REGION GENE 2"/>
    <property type="match status" value="1"/>
</dbReference>
<dbReference type="Gene3D" id="4.10.60.10">
    <property type="entry name" value="Zinc finger, CCHC-type"/>
    <property type="match status" value="2"/>
</dbReference>
<keyword evidence="11" id="KW-1185">Reference proteome</keyword>
<feature type="region of interest" description="Disordered" evidence="8">
    <location>
        <begin position="1"/>
        <end position="23"/>
    </location>
</feature>
<dbReference type="GO" id="GO:0008270">
    <property type="term" value="F:zinc ion binding"/>
    <property type="evidence" value="ECO:0007669"/>
    <property type="project" value="UniProtKB-KW"/>
</dbReference>
<dbReference type="PANTHER" id="PTHR14211:SF7">
    <property type="entry name" value="RIBOSOME BIOGENESIS PROTEIN NOP53"/>
    <property type="match status" value="1"/>
</dbReference>
<dbReference type="Proteomes" id="UP001140172">
    <property type="component" value="Unassembled WGS sequence"/>
</dbReference>
<gene>
    <name evidence="10" type="ORF">GGI15_002734</name>
</gene>
<feature type="domain" description="CCHC-type" evidence="9">
    <location>
        <begin position="514"/>
        <end position="529"/>
    </location>
</feature>
<dbReference type="GO" id="GO:0006364">
    <property type="term" value="P:rRNA processing"/>
    <property type="evidence" value="ECO:0007669"/>
    <property type="project" value="TreeGrafter"/>
</dbReference>
<evidence type="ECO:0000256" key="6">
    <source>
        <dbReference type="ARBA" id="ARBA00023242"/>
    </source>
</evidence>
<dbReference type="GO" id="GO:0005654">
    <property type="term" value="C:nucleoplasm"/>
    <property type="evidence" value="ECO:0007669"/>
    <property type="project" value="UniProtKB-SubCell"/>
</dbReference>
<keyword evidence="7" id="KW-0862">Zinc</keyword>
<comment type="subcellular location">
    <subcellularLocation>
        <location evidence="1">Nucleus</location>
        <location evidence="1">Nucleolus</location>
    </subcellularLocation>
    <subcellularLocation>
        <location evidence="2">Nucleus</location>
        <location evidence="2">Nucleoplasm</location>
    </subcellularLocation>
</comment>
<dbReference type="OrthoDB" id="5072at2759"/>
<sequence>MSQVAASKEGKSRGGRKSKADWRKKIDLADVEEALEEKREDERENGAPVEERKNADLFTVDIAGDEQTKKRMRQKKKLRVDEILDRRSKVPAAVVGTKLSDERKRKMAESKLKRDLKKIAGFDGKKRTAPDALKAGGSASSMDIWGAPDNSASNKSKKKGVVSRQKLAHLALLPAVEVAHPGASYRPDAKQHKELIDKAGDEYAAVIRRQEKHSEFVNFTGVQPMDGLNECAAIVAQEMMEVDDNAEGAAEDDKTIVDSSGESGSEEEGDDSANDESSAKSKATKRKTRVQRNRERRVAREKFEQKVAKAERDLVRKAQHAKRFASIVDKEATKAEEVVQQKRKLAQEKALKPRERIGKHKVPKLLEAVKLTEELPTSLRQLQPEGSSYAESFNSLMKRNLIEPEVAFKQKVEKRPDTGTQFVAKPLMLKKSEIEQQKKQGETRKRAQSNDGPADSTEAKRHRSEHAKSKRSDQRREFRQQEKERNFTCFQCRQKGHSVKNCPQTGGATQTGLCYHCGSDEHTTRNCSKPGKGFAFATCFVCGGQGHLASKCEKNEKGLYPNGGGCKYCGSTQHLARDCKPTRNEDRDATVGTVDAGQGGDDDDVFAALRKQQDDKAKPESAPKAPAVKKPKRVIARF</sequence>
<evidence type="ECO:0000256" key="8">
    <source>
        <dbReference type="SAM" id="MobiDB-lite"/>
    </source>
</evidence>
<dbReference type="SMART" id="SM00343">
    <property type="entry name" value="ZnF_C2HC"/>
    <property type="match status" value="4"/>
</dbReference>
<dbReference type="SUPFAM" id="SSF57756">
    <property type="entry name" value="Retrovirus zinc finger-like domains"/>
    <property type="match status" value="2"/>
</dbReference>
<feature type="compositionally biased region" description="Acidic residues" evidence="8">
    <location>
        <begin position="264"/>
        <end position="274"/>
    </location>
</feature>
<evidence type="ECO:0000313" key="11">
    <source>
        <dbReference type="Proteomes" id="UP001140172"/>
    </source>
</evidence>
<evidence type="ECO:0000256" key="1">
    <source>
        <dbReference type="ARBA" id="ARBA00004604"/>
    </source>
</evidence>
<evidence type="ECO:0000259" key="9">
    <source>
        <dbReference type="PROSITE" id="PS50158"/>
    </source>
</evidence>
<protein>
    <recommendedName>
        <fullName evidence="4">Ribosome biogenesis protein NOP53</fullName>
    </recommendedName>
</protein>
<feature type="region of interest" description="Disordered" evidence="8">
    <location>
        <begin position="582"/>
        <end position="638"/>
    </location>
</feature>
<feature type="compositionally biased region" description="Basic and acidic residues" evidence="8">
    <location>
        <begin position="611"/>
        <end position="621"/>
    </location>
</feature>
<dbReference type="Pfam" id="PF00098">
    <property type="entry name" value="zf-CCHC"/>
    <property type="match status" value="1"/>
</dbReference>
<proteinExistence type="inferred from homology"/>
<comment type="caution">
    <text evidence="10">The sequence shown here is derived from an EMBL/GenBank/DDBJ whole genome shotgun (WGS) entry which is preliminary data.</text>
</comment>
<name>A0A9W8HDD9_9FUNG</name>
<dbReference type="PROSITE" id="PS50158">
    <property type="entry name" value="ZF_CCHC"/>
    <property type="match status" value="3"/>
</dbReference>
<feature type="compositionally biased region" description="Basic residues" evidence="8">
    <location>
        <begin position="282"/>
        <end position="291"/>
    </location>
</feature>
<keyword evidence="7" id="KW-0479">Metal-binding</keyword>
<dbReference type="AlphaFoldDB" id="A0A9W8HDD9"/>
<dbReference type="GO" id="GO:0005730">
    <property type="term" value="C:nucleolus"/>
    <property type="evidence" value="ECO:0007669"/>
    <property type="project" value="UniProtKB-SubCell"/>
</dbReference>
<keyword evidence="5" id="KW-0690">Ribosome biogenesis</keyword>
<feature type="compositionally biased region" description="Basic and acidic residues" evidence="8">
    <location>
        <begin position="466"/>
        <end position="480"/>
    </location>
</feature>
<feature type="compositionally biased region" description="Basic and acidic residues" evidence="8">
    <location>
        <begin position="292"/>
        <end position="304"/>
    </location>
</feature>
<evidence type="ECO:0000256" key="5">
    <source>
        <dbReference type="ARBA" id="ARBA00022517"/>
    </source>
</evidence>
<dbReference type="InterPro" id="IPR001878">
    <property type="entry name" value="Znf_CCHC"/>
</dbReference>
<dbReference type="GO" id="GO:0000027">
    <property type="term" value="P:ribosomal large subunit assembly"/>
    <property type="evidence" value="ECO:0007669"/>
    <property type="project" value="TreeGrafter"/>
</dbReference>
<feature type="compositionally biased region" description="Basic and acidic residues" evidence="8">
    <location>
        <begin position="36"/>
        <end position="55"/>
    </location>
</feature>
<evidence type="ECO:0000256" key="4">
    <source>
        <dbReference type="ARBA" id="ARBA00018339"/>
    </source>
</evidence>
<dbReference type="GO" id="GO:0008097">
    <property type="term" value="F:5S rRNA binding"/>
    <property type="evidence" value="ECO:0007669"/>
    <property type="project" value="TreeGrafter"/>
</dbReference>
<evidence type="ECO:0000313" key="10">
    <source>
        <dbReference type="EMBL" id="KAJ2783004.1"/>
    </source>
</evidence>
<feature type="domain" description="CCHC-type" evidence="9">
    <location>
        <begin position="539"/>
        <end position="554"/>
    </location>
</feature>
<dbReference type="EMBL" id="JANBUM010000158">
    <property type="protein sequence ID" value="KAJ2783004.1"/>
    <property type="molecule type" value="Genomic_DNA"/>
</dbReference>
<organism evidence="10 11">
    <name type="scientific">Coemansia interrupta</name>
    <dbReference type="NCBI Taxonomy" id="1126814"/>
    <lineage>
        <taxon>Eukaryota</taxon>
        <taxon>Fungi</taxon>
        <taxon>Fungi incertae sedis</taxon>
        <taxon>Zoopagomycota</taxon>
        <taxon>Kickxellomycotina</taxon>
        <taxon>Kickxellomycetes</taxon>
        <taxon>Kickxellales</taxon>
        <taxon>Kickxellaceae</taxon>
        <taxon>Coemansia</taxon>
    </lineage>
</organism>
<evidence type="ECO:0000256" key="2">
    <source>
        <dbReference type="ARBA" id="ARBA00004642"/>
    </source>
</evidence>
<dbReference type="InterPro" id="IPR011687">
    <property type="entry name" value="Nop53/GLTSCR2"/>
</dbReference>
<feature type="compositionally biased region" description="Basic and acidic residues" evidence="8">
    <location>
        <begin position="430"/>
        <end position="445"/>
    </location>
</feature>
<feature type="domain" description="CCHC-type" evidence="9">
    <location>
        <begin position="489"/>
        <end position="504"/>
    </location>
</feature>
<evidence type="ECO:0000256" key="3">
    <source>
        <dbReference type="ARBA" id="ARBA00008838"/>
    </source>
</evidence>
<feature type="compositionally biased region" description="Basic residues" evidence="8">
    <location>
        <begin position="627"/>
        <end position="638"/>
    </location>
</feature>
<comment type="similarity">
    <text evidence="3">Belongs to the NOP53 family.</text>
</comment>
<reference evidence="10" key="1">
    <citation type="submission" date="2022-07" db="EMBL/GenBank/DDBJ databases">
        <title>Phylogenomic reconstructions and comparative analyses of Kickxellomycotina fungi.</title>
        <authorList>
            <person name="Reynolds N.K."/>
            <person name="Stajich J.E."/>
            <person name="Barry K."/>
            <person name="Grigoriev I.V."/>
            <person name="Crous P."/>
            <person name="Smith M.E."/>
        </authorList>
    </citation>
    <scope>NUCLEOTIDE SEQUENCE</scope>
    <source>
        <strain evidence="10">BCRC 34489</strain>
    </source>
</reference>